<dbReference type="PANTHER" id="PTHR11347">
    <property type="entry name" value="CYCLIC NUCLEOTIDE PHOSPHODIESTERASE"/>
    <property type="match status" value="1"/>
</dbReference>
<dbReference type="PROSITE" id="PS51845">
    <property type="entry name" value="PDEASE_I_2"/>
    <property type="match status" value="1"/>
</dbReference>
<keyword evidence="1" id="KW-0479">Metal-binding</keyword>
<evidence type="ECO:0000256" key="1">
    <source>
        <dbReference type="ARBA" id="ARBA00022723"/>
    </source>
</evidence>
<dbReference type="Gene3D" id="1.10.1300.10">
    <property type="entry name" value="3'5'-cyclic nucleotide phosphodiesterase, catalytic domain"/>
    <property type="match status" value="1"/>
</dbReference>
<dbReference type="InterPro" id="IPR002073">
    <property type="entry name" value="PDEase_catalytic_dom"/>
</dbReference>
<sequence length="70" mass="8059">MCDRNNVSIEKSQVGFITYIVLPIYETWADLVYPDAQNILDQLEENREYYSSRIPDEPDTAREAKTGESG</sequence>
<dbReference type="InterPro" id="IPR036971">
    <property type="entry name" value="PDEase_catalytic_dom_sf"/>
</dbReference>
<proteinExistence type="predicted"/>
<comment type="caution">
    <text evidence="5">The sequence shown here is derived from an EMBL/GenBank/DDBJ whole genome shotgun (WGS) entry which is preliminary data.</text>
</comment>
<gene>
    <name evidence="5" type="ORF">WR25_03750</name>
</gene>
<evidence type="ECO:0000259" key="4">
    <source>
        <dbReference type="PROSITE" id="PS51845"/>
    </source>
</evidence>
<dbReference type="Proteomes" id="UP000218231">
    <property type="component" value="Unassembled WGS sequence"/>
</dbReference>
<evidence type="ECO:0000313" key="6">
    <source>
        <dbReference type="Proteomes" id="UP000218231"/>
    </source>
</evidence>
<organism evidence="5 6">
    <name type="scientific">Diploscapter pachys</name>
    <dbReference type="NCBI Taxonomy" id="2018661"/>
    <lineage>
        <taxon>Eukaryota</taxon>
        <taxon>Metazoa</taxon>
        <taxon>Ecdysozoa</taxon>
        <taxon>Nematoda</taxon>
        <taxon>Chromadorea</taxon>
        <taxon>Rhabditida</taxon>
        <taxon>Rhabditina</taxon>
        <taxon>Rhabditomorpha</taxon>
        <taxon>Rhabditoidea</taxon>
        <taxon>Rhabditidae</taxon>
        <taxon>Diploscapter</taxon>
    </lineage>
</organism>
<feature type="region of interest" description="Disordered" evidence="3">
    <location>
        <begin position="50"/>
        <end position="70"/>
    </location>
</feature>
<dbReference type="SUPFAM" id="SSF109604">
    <property type="entry name" value="HD-domain/PDEase-like"/>
    <property type="match status" value="1"/>
</dbReference>
<dbReference type="STRING" id="2018661.A0A2A2LN95"/>
<evidence type="ECO:0000313" key="5">
    <source>
        <dbReference type="EMBL" id="PAV87711.1"/>
    </source>
</evidence>
<keyword evidence="6" id="KW-1185">Reference proteome</keyword>
<protein>
    <recommendedName>
        <fullName evidence="4">PDEase domain-containing protein</fullName>
    </recommendedName>
</protein>
<reference evidence="5 6" key="1">
    <citation type="journal article" date="2017" name="Curr. Biol.">
        <title>Genome architecture and evolution of a unichromosomal asexual nematode.</title>
        <authorList>
            <person name="Fradin H."/>
            <person name="Zegar C."/>
            <person name="Gutwein M."/>
            <person name="Lucas J."/>
            <person name="Kovtun M."/>
            <person name="Corcoran D."/>
            <person name="Baugh L.R."/>
            <person name="Kiontke K."/>
            <person name="Gunsalus K."/>
            <person name="Fitch D.H."/>
            <person name="Piano F."/>
        </authorList>
    </citation>
    <scope>NUCLEOTIDE SEQUENCE [LARGE SCALE GENOMIC DNA]</scope>
    <source>
        <strain evidence="5">PF1309</strain>
    </source>
</reference>
<dbReference type="GO" id="GO:0004114">
    <property type="term" value="F:3',5'-cyclic-nucleotide phosphodiesterase activity"/>
    <property type="evidence" value="ECO:0007669"/>
    <property type="project" value="InterPro"/>
</dbReference>
<feature type="domain" description="PDEase" evidence="4">
    <location>
        <begin position="1"/>
        <end position="57"/>
    </location>
</feature>
<name>A0A2A2LN95_9BILA</name>
<accession>A0A2A2LN95</accession>
<evidence type="ECO:0000256" key="3">
    <source>
        <dbReference type="SAM" id="MobiDB-lite"/>
    </source>
</evidence>
<dbReference type="AlphaFoldDB" id="A0A2A2LN95"/>
<evidence type="ECO:0000256" key="2">
    <source>
        <dbReference type="ARBA" id="ARBA00022801"/>
    </source>
</evidence>
<dbReference type="OrthoDB" id="189220at2759"/>
<dbReference type="EMBL" id="LIAE01006552">
    <property type="protein sequence ID" value="PAV87711.1"/>
    <property type="molecule type" value="Genomic_DNA"/>
</dbReference>
<dbReference type="GO" id="GO:0046872">
    <property type="term" value="F:metal ion binding"/>
    <property type="evidence" value="ECO:0007669"/>
    <property type="project" value="UniProtKB-KW"/>
</dbReference>
<keyword evidence="2" id="KW-0378">Hydrolase</keyword>
<dbReference type="Pfam" id="PF00233">
    <property type="entry name" value="PDEase_I"/>
    <property type="match status" value="1"/>
</dbReference>
<dbReference type="GO" id="GO:0007165">
    <property type="term" value="P:signal transduction"/>
    <property type="evidence" value="ECO:0007669"/>
    <property type="project" value="InterPro"/>
</dbReference>